<accession>A0ACC2RSS2</accession>
<evidence type="ECO:0000313" key="2">
    <source>
        <dbReference type="Proteomes" id="UP001165960"/>
    </source>
</evidence>
<keyword evidence="2" id="KW-1185">Reference proteome</keyword>
<gene>
    <name evidence="1" type="ORF">DSO57_1027691</name>
</gene>
<organism evidence="1 2">
    <name type="scientific">Entomophthora muscae</name>
    <dbReference type="NCBI Taxonomy" id="34485"/>
    <lineage>
        <taxon>Eukaryota</taxon>
        <taxon>Fungi</taxon>
        <taxon>Fungi incertae sedis</taxon>
        <taxon>Zoopagomycota</taxon>
        <taxon>Entomophthoromycotina</taxon>
        <taxon>Entomophthoromycetes</taxon>
        <taxon>Entomophthorales</taxon>
        <taxon>Entomophthoraceae</taxon>
        <taxon>Entomophthora</taxon>
    </lineage>
</organism>
<reference evidence="1" key="1">
    <citation type="submission" date="2022-04" db="EMBL/GenBank/DDBJ databases">
        <title>Genome of the entomopathogenic fungus Entomophthora muscae.</title>
        <authorList>
            <person name="Elya C."/>
            <person name="Lovett B.R."/>
            <person name="Lee E."/>
            <person name="Macias A.M."/>
            <person name="Hajek A.E."/>
            <person name="De Bivort B.L."/>
            <person name="Kasson M.T."/>
            <person name="De Fine Licht H.H."/>
            <person name="Stajich J.E."/>
        </authorList>
    </citation>
    <scope>NUCLEOTIDE SEQUENCE</scope>
    <source>
        <strain evidence="1">Berkeley</strain>
    </source>
</reference>
<protein>
    <submittedName>
        <fullName evidence="1">Uncharacterized protein</fullName>
    </submittedName>
</protein>
<sequence>MEPATTTDAMSNQMFGVLYITLTGLVDSVVSNSSPWALLGGSLSYVIKLAPILLWESPAVLAVFHPKTPNASTYAWLPDICADFFDKLMSEVAFL</sequence>
<evidence type="ECO:0000313" key="1">
    <source>
        <dbReference type="EMBL" id="KAJ9053083.1"/>
    </source>
</evidence>
<dbReference type="Proteomes" id="UP001165960">
    <property type="component" value="Unassembled WGS sequence"/>
</dbReference>
<proteinExistence type="predicted"/>
<comment type="caution">
    <text evidence="1">The sequence shown here is derived from an EMBL/GenBank/DDBJ whole genome shotgun (WGS) entry which is preliminary data.</text>
</comment>
<name>A0ACC2RSS2_9FUNG</name>
<dbReference type="EMBL" id="QTSX02006560">
    <property type="protein sequence ID" value="KAJ9053083.1"/>
    <property type="molecule type" value="Genomic_DNA"/>
</dbReference>